<keyword evidence="2" id="KW-1185">Reference proteome</keyword>
<accession>A0A9N9BLK4</accession>
<name>A0A9N9BLK4_9GLOM</name>
<comment type="caution">
    <text evidence="1">The sequence shown here is derived from an EMBL/GenBank/DDBJ whole genome shotgun (WGS) entry which is preliminary data.</text>
</comment>
<sequence>MSNTEDHFKEHFEEYFENHDTDNEVLSIQNTIISLPKKKLLKFINILLMELTKGDIANIV</sequence>
<evidence type="ECO:0000313" key="1">
    <source>
        <dbReference type="EMBL" id="CAG8567922.1"/>
    </source>
</evidence>
<feature type="non-terminal residue" evidence="1">
    <location>
        <position position="60"/>
    </location>
</feature>
<protein>
    <submittedName>
        <fullName evidence="1">10157_t:CDS:1</fullName>
    </submittedName>
</protein>
<reference evidence="1" key="1">
    <citation type="submission" date="2021-06" db="EMBL/GenBank/DDBJ databases">
        <authorList>
            <person name="Kallberg Y."/>
            <person name="Tangrot J."/>
            <person name="Rosling A."/>
        </authorList>
    </citation>
    <scope>NUCLEOTIDE SEQUENCE</scope>
    <source>
        <strain evidence="1">AZ414A</strain>
    </source>
</reference>
<dbReference type="AlphaFoldDB" id="A0A9N9BLK4"/>
<evidence type="ECO:0000313" key="2">
    <source>
        <dbReference type="Proteomes" id="UP000789706"/>
    </source>
</evidence>
<proteinExistence type="predicted"/>
<gene>
    <name evidence="1" type="ORF">DEBURN_LOCUS7927</name>
</gene>
<dbReference type="Proteomes" id="UP000789706">
    <property type="component" value="Unassembled WGS sequence"/>
</dbReference>
<organism evidence="1 2">
    <name type="scientific">Diversispora eburnea</name>
    <dbReference type="NCBI Taxonomy" id="1213867"/>
    <lineage>
        <taxon>Eukaryota</taxon>
        <taxon>Fungi</taxon>
        <taxon>Fungi incertae sedis</taxon>
        <taxon>Mucoromycota</taxon>
        <taxon>Glomeromycotina</taxon>
        <taxon>Glomeromycetes</taxon>
        <taxon>Diversisporales</taxon>
        <taxon>Diversisporaceae</taxon>
        <taxon>Diversispora</taxon>
    </lineage>
</organism>
<dbReference type="EMBL" id="CAJVPK010001053">
    <property type="protein sequence ID" value="CAG8567922.1"/>
    <property type="molecule type" value="Genomic_DNA"/>
</dbReference>